<organism evidence="1 2">
    <name type="scientific">Friedmanniomyces simplex</name>
    <dbReference type="NCBI Taxonomy" id="329884"/>
    <lineage>
        <taxon>Eukaryota</taxon>
        <taxon>Fungi</taxon>
        <taxon>Dikarya</taxon>
        <taxon>Ascomycota</taxon>
        <taxon>Pezizomycotina</taxon>
        <taxon>Dothideomycetes</taxon>
        <taxon>Dothideomycetidae</taxon>
        <taxon>Mycosphaerellales</taxon>
        <taxon>Teratosphaeriaceae</taxon>
        <taxon>Friedmanniomyces</taxon>
    </lineage>
</organism>
<name>A0A4U0XTM5_9PEZI</name>
<dbReference type="OrthoDB" id="3887539at2759"/>
<comment type="caution">
    <text evidence="1">The sequence shown here is derived from an EMBL/GenBank/DDBJ whole genome shotgun (WGS) entry which is preliminary data.</text>
</comment>
<reference evidence="1 2" key="1">
    <citation type="submission" date="2017-03" db="EMBL/GenBank/DDBJ databases">
        <title>Genomes of endolithic fungi from Antarctica.</title>
        <authorList>
            <person name="Coleine C."/>
            <person name="Masonjones S."/>
            <person name="Stajich J.E."/>
        </authorList>
    </citation>
    <scope>NUCLEOTIDE SEQUENCE [LARGE SCALE GENOMIC DNA]</scope>
    <source>
        <strain evidence="1 2">CCFEE 5184</strain>
    </source>
</reference>
<sequence>MATIKLALEDVGFSVPLNMTFTFHHTTKNNSHKNDTLEPAPARVFNDLIIVNLAYSSLNEITAYLMQRFDKHALKLKNKQADVQDFYQITGMCIKLGRCGGKAGLCEENWEEIKEHFTMMLFEEESTMSETADIEVECYLEG</sequence>
<proteinExistence type="predicted"/>
<evidence type="ECO:0000313" key="2">
    <source>
        <dbReference type="Proteomes" id="UP000309340"/>
    </source>
</evidence>
<evidence type="ECO:0000313" key="1">
    <source>
        <dbReference type="EMBL" id="TKA79846.1"/>
    </source>
</evidence>
<dbReference type="EMBL" id="NAJQ01000081">
    <property type="protein sequence ID" value="TKA79846.1"/>
    <property type="molecule type" value="Genomic_DNA"/>
</dbReference>
<accession>A0A4U0XTM5</accession>
<gene>
    <name evidence="1" type="ORF">B0A55_02800</name>
</gene>
<dbReference type="Proteomes" id="UP000309340">
    <property type="component" value="Unassembled WGS sequence"/>
</dbReference>
<protein>
    <submittedName>
        <fullName evidence="1">Uncharacterized protein</fullName>
    </submittedName>
</protein>
<keyword evidence="2" id="KW-1185">Reference proteome</keyword>
<dbReference type="AlphaFoldDB" id="A0A4U0XTM5"/>